<dbReference type="AlphaFoldDB" id="A0AAW2JHJ1"/>
<sequence length="250" mass="28206">MGIQHQRSCPHTPQKSIVERKNKHVLNTARALLHQASLPRQFWGECVLTATYLINRLPSSNLHWQSPYEILHHKKPSLDHIRIFGCLCYATNVNPNKDKFDPRASNCIFIGYSQNHKGYKLYHQDNKIVFTSRDVLFNEDVFPLANVSAIPTSYLPTAIPDPTPSHVPPMNSHAPTPSPTTVANPPIVPSISAPTPPSPALRRSHRHITQPHWLQDYIYNHSTSSPHHCDVHSFSSAHLSFLAQVEAVHD</sequence>
<organism evidence="3">
    <name type="scientific">Sesamum radiatum</name>
    <name type="common">Black benniseed</name>
    <dbReference type="NCBI Taxonomy" id="300843"/>
    <lineage>
        <taxon>Eukaryota</taxon>
        <taxon>Viridiplantae</taxon>
        <taxon>Streptophyta</taxon>
        <taxon>Embryophyta</taxon>
        <taxon>Tracheophyta</taxon>
        <taxon>Spermatophyta</taxon>
        <taxon>Magnoliopsida</taxon>
        <taxon>eudicotyledons</taxon>
        <taxon>Gunneridae</taxon>
        <taxon>Pentapetalae</taxon>
        <taxon>asterids</taxon>
        <taxon>lamiids</taxon>
        <taxon>Lamiales</taxon>
        <taxon>Pedaliaceae</taxon>
        <taxon>Sesamum</taxon>
    </lineage>
</organism>
<reference evidence="3" key="1">
    <citation type="submission" date="2020-06" db="EMBL/GenBank/DDBJ databases">
        <authorList>
            <person name="Li T."/>
            <person name="Hu X."/>
            <person name="Zhang T."/>
            <person name="Song X."/>
            <person name="Zhang H."/>
            <person name="Dai N."/>
            <person name="Sheng W."/>
            <person name="Hou X."/>
            <person name="Wei L."/>
        </authorList>
    </citation>
    <scope>NUCLEOTIDE SEQUENCE</scope>
    <source>
        <strain evidence="3">G02</strain>
        <tissue evidence="3">Leaf</tissue>
    </source>
</reference>
<dbReference type="InterPro" id="IPR012337">
    <property type="entry name" value="RNaseH-like_sf"/>
</dbReference>
<comment type="caution">
    <text evidence="3">The sequence shown here is derived from an EMBL/GenBank/DDBJ whole genome shotgun (WGS) entry which is preliminary data.</text>
</comment>
<dbReference type="InterPro" id="IPR057670">
    <property type="entry name" value="SH3_retrovirus"/>
</dbReference>
<dbReference type="PANTHER" id="PTHR42648:SF31">
    <property type="entry name" value="RNA-DIRECTED DNA POLYMERASE"/>
    <property type="match status" value="1"/>
</dbReference>
<feature type="domain" description="Integrase catalytic" evidence="2">
    <location>
        <begin position="1"/>
        <end position="75"/>
    </location>
</feature>
<dbReference type="InterPro" id="IPR036397">
    <property type="entry name" value="RNaseH_sf"/>
</dbReference>
<evidence type="ECO:0000259" key="2">
    <source>
        <dbReference type="PROSITE" id="PS50994"/>
    </source>
</evidence>
<dbReference type="InterPro" id="IPR039537">
    <property type="entry name" value="Retrotran_Ty1/copia-like"/>
</dbReference>
<dbReference type="SUPFAM" id="SSF53098">
    <property type="entry name" value="Ribonuclease H-like"/>
    <property type="match status" value="1"/>
</dbReference>
<dbReference type="GO" id="GO:0003676">
    <property type="term" value="F:nucleic acid binding"/>
    <property type="evidence" value="ECO:0007669"/>
    <property type="project" value="InterPro"/>
</dbReference>
<dbReference type="Pfam" id="PF25597">
    <property type="entry name" value="SH3_retrovirus"/>
    <property type="match status" value="1"/>
</dbReference>
<dbReference type="PROSITE" id="PS50994">
    <property type="entry name" value="INTEGRASE"/>
    <property type="match status" value="1"/>
</dbReference>
<gene>
    <name evidence="3" type="ORF">Sradi_6913700</name>
</gene>
<feature type="region of interest" description="Disordered" evidence="1">
    <location>
        <begin position="164"/>
        <end position="204"/>
    </location>
</feature>
<evidence type="ECO:0000313" key="3">
    <source>
        <dbReference type="EMBL" id="KAL0293910.1"/>
    </source>
</evidence>
<feature type="compositionally biased region" description="Polar residues" evidence="1">
    <location>
        <begin position="173"/>
        <end position="183"/>
    </location>
</feature>
<dbReference type="PANTHER" id="PTHR42648">
    <property type="entry name" value="TRANSPOSASE, PUTATIVE-RELATED"/>
    <property type="match status" value="1"/>
</dbReference>
<proteinExistence type="predicted"/>
<protein>
    <submittedName>
        <fullName evidence="3">Copia protein</fullName>
    </submittedName>
</protein>
<reference evidence="3" key="2">
    <citation type="journal article" date="2024" name="Plant">
        <title>Genomic evolution and insights into agronomic trait innovations of Sesamum species.</title>
        <authorList>
            <person name="Miao H."/>
            <person name="Wang L."/>
            <person name="Qu L."/>
            <person name="Liu H."/>
            <person name="Sun Y."/>
            <person name="Le M."/>
            <person name="Wang Q."/>
            <person name="Wei S."/>
            <person name="Zheng Y."/>
            <person name="Lin W."/>
            <person name="Duan Y."/>
            <person name="Cao H."/>
            <person name="Xiong S."/>
            <person name="Wang X."/>
            <person name="Wei L."/>
            <person name="Li C."/>
            <person name="Ma Q."/>
            <person name="Ju M."/>
            <person name="Zhao R."/>
            <person name="Li G."/>
            <person name="Mu C."/>
            <person name="Tian Q."/>
            <person name="Mei H."/>
            <person name="Zhang T."/>
            <person name="Gao T."/>
            <person name="Zhang H."/>
        </authorList>
    </citation>
    <scope>NUCLEOTIDE SEQUENCE</scope>
    <source>
        <strain evidence="3">G02</strain>
    </source>
</reference>
<dbReference type="GO" id="GO:0015074">
    <property type="term" value="P:DNA integration"/>
    <property type="evidence" value="ECO:0007669"/>
    <property type="project" value="InterPro"/>
</dbReference>
<evidence type="ECO:0000256" key="1">
    <source>
        <dbReference type="SAM" id="MobiDB-lite"/>
    </source>
</evidence>
<dbReference type="InterPro" id="IPR001584">
    <property type="entry name" value="Integrase_cat-core"/>
</dbReference>
<dbReference type="EMBL" id="JACGWJ010000257">
    <property type="protein sequence ID" value="KAL0293910.1"/>
    <property type="molecule type" value="Genomic_DNA"/>
</dbReference>
<dbReference type="Gene3D" id="3.30.420.10">
    <property type="entry name" value="Ribonuclease H-like superfamily/Ribonuclease H"/>
    <property type="match status" value="1"/>
</dbReference>
<accession>A0AAW2JHJ1</accession>
<name>A0AAW2JHJ1_SESRA</name>